<feature type="region of interest" description="Disordered" evidence="1">
    <location>
        <begin position="474"/>
        <end position="553"/>
    </location>
</feature>
<feature type="compositionally biased region" description="Polar residues" evidence="1">
    <location>
        <begin position="15"/>
        <end position="31"/>
    </location>
</feature>
<evidence type="ECO:0000256" key="1">
    <source>
        <dbReference type="SAM" id="MobiDB-lite"/>
    </source>
</evidence>
<protein>
    <submittedName>
        <fullName evidence="2">Uncharacterized protein</fullName>
    </submittedName>
</protein>
<organism evidence="2 3">
    <name type="scientific">Ascobolus immersus RN42</name>
    <dbReference type="NCBI Taxonomy" id="1160509"/>
    <lineage>
        <taxon>Eukaryota</taxon>
        <taxon>Fungi</taxon>
        <taxon>Dikarya</taxon>
        <taxon>Ascomycota</taxon>
        <taxon>Pezizomycotina</taxon>
        <taxon>Pezizomycetes</taxon>
        <taxon>Pezizales</taxon>
        <taxon>Ascobolaceae</taxon>
        <taxon>Ascobolus</taxon>
    </lineage>
</organism>
<evidence type="ECO:0000313" key="2">
    <source>
        <dbReference type="EMBL" id="RPA78520.1"/>
    </source>
</evidence>
<feature type="compositionally biased region" description="Low complexity" evidence="1">
    <location>
        <begin position="345"/>
        <end position="356"/>
    </location>
</feature>
<reference evidence="2 3" key="1">
    <citation type="journal article" date="2018" name="Nat. Ecol. Evol.">
        <title>Pezizomycetes genomes reveal the molecular basis of ectomycorrhizal truffle lifestyle.</title>
        <authorList>
            <person name="Murat C."/>
            <person name="Payen T."/>
            <person name="Noel B."/>
            <person name="Kuo A."/>
            <person name="Morin E."/>
            <person name="Chen J."/>
            <person name="Kohler A."/>
            <person name="Krizsan K."/>
            <person name="Balestrini R."/>
            <person name="Da Silva C."/>
            <person name="Montanini B."/>
            <person name="Hainaut M."/>
            <person name="Levati E."/>
            <person name="Barry K.W."/>
            <person name="Belfiori B."/>
            <person name="Cichocki N."/>
            <person name="Clum A."/>
            <person name="Dockter R.B."/>
            <person name="Fauchery L."/>
            <person name="Guy J."/>
            <person name="Iotti M."/>
            <person name="Le Tacon F."/>
            <person name="Lindquist E.A."/>
            <person name="Lipzen A."/>
            <person name="Malagnac F."/>
            <person name="Mello A."/>
            <person name="Molinier V."/>
            <person name="Miyauchi S."/>
            <person name="Poulain J."/>
            <person name="Riccioni C."/>
            <person name="Rubini A."/>
            <person name="Sitrit Y."/>
            <person name="Splivallo R."/>
            <person name="Traeger S."/>
            <person name="Wang M."/>
            <person name="Zifcakova L."/>
            <person name="Wipf D."/>
            <person name="Zambonelli A."/>
            <person name="Paolocci F."/>
            <person name="Nowrousian M."/>
            <person name="Ottonello S."/>
            <person name="Baldrian P."/>
            <person name="Spatafora J.W."/>
            <person name="Henrissat B."/>
            <person name="Nagy L.G."/>
            <person name="Aury J.M."/>
            <person name="Wincker P."/>
            <person name="Grigoriev I.V."/>
            <person name="Bonfante P."/>
            <person name="Martin F.M."/>
        </authorList>
    </citation>
    <scope>NUCLEOTIDE SEQUENCE [LARGE SCALE GENOMIC DNA]</scope>
    <source>
        <strain evidence="2 3">RN42</strain>
    </source>
</reference>
<dbReference type="EMBL" id="ML119710">
    <property type="protein sequence ID" value="RPA78520.1"/>
    <property type="molecule type" value="Genomic_DNA"/>
</dbReference>
<feature type="compositionally biased region" description="Low complexity" evidence="1">
    <location>
        <begin position="507"/>
        <end position="538"/>
    </location>
</feature>
<evidence type="ECO:0000313" key="3">
    <source>
        <dbReference type="Proteomes" id="UP000275078"/>
    </source>
</evidence>
<feature type="region of interest" description="Disordered" evidence="1">
    <location>
        <begin position="1"/>
        <end position="49"/>
    </location>
</feature>
<dbReference type="AlphaFoldDB" id="A0A3N4I344"/>
<feature type="compositionally biased region" description="Polar residues" evidence="1">
    <location>
        <begin position="358"/>
        <end position="367"/>
    </location>
</feature>
<feature type="region of interest" description="Disordered" evidence="1">
    <location>
        <begin position="345"/>
        <end position="417"/>
    </location>
</feature>
<dbReference type="Proteomes" id="UP000275078">
    <property type="component" value="Unassembled WGS sequence"/>
</dbReference>
<accession>A0A3N4I344</accession>
<dbReference type="STRING" id="1160509.A0A3N4I344"/>
<sequence length="814" mass="88761">MQNTNAETDIGAGNDVSSPKKATSPQASSAAGGNVLDTTPHFPDLPVPQHIKGKEITHVHFRYYDAGLRMTISMEKVKGVRYRDLLEEYCSRFADQYQVQKEDCFKPDQLHMVIATVPEAGKSHRYWEVTNIDEPLALKLTPSPKPLLVRISPSDFKDWMAWLLTMWYAKFPSISNKTNGVLPGPNTFTFDIAYADYSLEKYLCVAPPGIDPVMVENGSVIGKNIEHLFSSWVGELGASLRQLFNIDSGVHPFDVQLVQANVPTHAGGAFLREQDAKYGKLVLDLAVQAKGDGKKVKKVRQSALRTWRRTLVGKYQEYANQQRERGAAEDTASAVAAQSAFGIITPADSTPASPAPESFSQSAQTEGPHSRPVSSVAEASSQSHPRPASPAAEVSSQSSESQLKEQSAAPTTPFTPADMYQNDIIEQAAFIEKNSIPAQQIACTGYNSAAHQSSPVDEAITQDATEDKDLTVTKTEAEGESTTGQVDHEVGPLTPAESEPATPRPFTAVTTVSSLSTTTAPTKSASTSSSPFSIDTPSMPAASAYGSTAPEEKVLVESGSNPVDATYPHAIVPAATKPLPTLSPASGSRSGGSKEVTFLPRIRKMERGPEFSPPTSITTAKPVPEPESISQILASHFPADALNGNLKQNFSSLQSTLIFQKLLDFQYRIDHLSGRRLLELGIINLLRHLGVRRKEVKNKPRDKILAQVLTIIEKYSAEQKIVSLLSPEPADIPLVDITAEDFVRFLFSKENDLLKDGNQEAHFASPTELEECIETLEEELEEMRRKALAVFEFLNSDLVNAFGEGKDLREKSWL</sequence>
<name>A0A3N4I344_ASCIM</name>
<feature type="compositionally biased region" description="Low complexity" evidence="1">
    <location>
        <begin position="389"/>
        <end position="409"/>
    </location>
</feature>
<gene>
    <name evidence="2" type="ORF">BJ508DRAFT_329145</name>
</gene>
<proteinExistence type="predicted"/>
<keyword evidence="3" id="KW-1185">Reference proteome</keyword>